<feature type="compositionally biased region" description="Basic and acidic residues" evidence="1">
    <location>
        <begin position="80"/>
        <end position="108"/>
    </location>
</feature>
<comment type="caution">
    <text evidence="2">The sequence shown here is derived from an EMBL/GenBank/DDBJ whole genome shotgun (WGS) entry which is preliminary data.</text>
</comment>
<reference evidence="2" key="1">
    <citation type="journal article" date="2022" name="Int. J. Mol. Sci.">
        <title>Draft Genome of Tanacetum Coccineum: Genomic Comparison of Closely Related Tanacetum-Family Plants.</title>
        <authorList>
            <person name="Yamashiro T."/>
            <person name="Shiraishi A."/>
            <person name="Nakayama K."/>
            <person name="Satake H."/>
        </authorList>
    </citation>
    <scope>NUCLEOTIDE SEQUENCE</scope>
</reference>
<evidence type="ECO:0000313" key="2">
    <source>
        <dbReference type="EMBL" id="GJS75079.1"/>
    </source>
</evidence>
<proteinExistence type="predicted"/>
<accession>A0ABQ4YBJ6</accession>
<protein>
    <submittedName>
        <fullName evidence="2">Uncharacterized protein</fullName>
    </submittedName>
</protein>
<dbReference type="EMBL" id="BQNB010010278">
    <property type="protein sequence ID" value="GJS75079.1"/>
    <property type="molecule type" value="Genomic_DNA"/>
</dbReference>
<feature type="region of interest" description="Disordered" evidence="1">
    <location>
        <begin position="1"/>
        <end position="34"/>
    </location>
</feature>
<evidence type="ECO:0000256" key="1">
    <source>
        <dbReference type="SAM" id="MobiDB-lite"/>
    </source>
</evidence>
<gene>
    <name evidence="2" type="ORF">Tco_0724960</name>
</gene>
<dbReference type="Proteomes" id="UP001151760">
    <property type="component" value="Unassembled WGS sequence"/>
</dbReference>
<name>A0ABQ4YBJ6_9ASTR</name>
<feature type="region of interest" description="Disordered" evidence="1">
    <location>
        <begin position="74"/>
        <end position="108"/>
    </location>
</feature>
<sequence>MSEPELQDSSSSVRLLEGVGPSVGDTTSMNNENDVDMSSLGGWVPDVAITGLLALLLLSESKKLFCNIINQMDDSQGLKSPEKKVKDSPKFKSPLENDSDSDWKVEAS</sequence>
<reference evidence="2" key="2">
    <citation type="submission" date="2022-01" db="EMBL/GenBank/DDBJ databases">
        <authorList>
            <person name="Yamashiro T."/>
            <person name="Shiraishi A."/>
            <person name="Satake H."/>
            <person name="Nakayama K."/>
        </authorList>
    </citation>
    <scope>NUCLEOTIDE SEQUENCE</scope>
</reference>
<organism evidence="2 3">
    <name type="scientific">Tanacetum coccineum</name>
    <dbReference type="NCBI Taxonomy" id="301880"/>
    <lineage>
        <taxon>Eukaryota</taxon>
        <taxon>Viridiplantae</taxon>
        <taxon>Streptophyta</taxon>
        <taxon>Embryophyta</taxon>
        <taxon>Tracheophyta</taxon>
        <taxon>Spermatophyta</taxon>
        <taxon>Magnoliopsida</taxon>
        <taxon>eudicotyledons</taxon>
        <taxon>Gunneridae</taxon>
        <taxon>Pentapetalae</taxon>
        <taxon>asterids</taxon>
        <taxon>campanulids</taxon>
        <taxon>Asterales</taxon>
        <taxon>Asteraceae</taxon>
        <taxon>Asteroideae</taxon>
        <taxon>Anthemideae</taxon>
        <taxon>Anthemidinae</taxon>
        <taxon>Tanacetum</taxon>
    </lineage>
</organism>
<evidence type="ECO:0000313" key="3">
    <source>
        <dbReference type="Proteomes" id="UP001151760"/>
    </source>
</evidence>
<keyword evidence="3" id="KW-1185">Reference proteome</keyword>